<organism evidence="1 2">
    <name type="scientific">Sporosarcina psychrophila</name>
    <name type="common">Bacillus psychrophilus</name>
    <dbReference type="NCBI Taxonomy" id="1476"/>
    <lineage>
        <taxon>Bacteria</taxon>
        <taxon>Bacillati</taxon>
        <taxon>Bacillota</taxon>
        <taxon>Bacilli</taxon>
        <taxon>Bacillales</taxon>
        <taxon>Caryophanaceae</taxon>
        <taxon>Sporosarcina</taxon>
    </lineage>
</organism>
<accession>A0ABV2KBR8</accession>
<dbReference type="RefSeq" id="WP_354314158.1">
    <property type="nucleotide sequence ID" value="NZ_JBEPME010000005.1"/>
</dbReference>
<sequence length="186" mass="21327">MTYITQLERSIKDIRKRTRAGALPLEQRAVEILAAVDQYALAHADANAAKREDAIANGRDFPFNPTDSALLTRLADLILHEDLTDSTAWKSRQSEYPFLSEFQLARRRDGVHQRKNEGGTGEATMGFAEEYLATDGRNYSVPIRRQRSIKEGIIVDENAKIRNKERRKRYVEFTKVQPVITYRAQM</sequence>
<proteinExistence type="predicted"/>
<reference evidence="1 2" key="1">
    <citation type="submission" date="2024-06" db="EMBL/GenBank/DDBJ databases">
        <title>Sorghum-associated microbial communities from plants grown in Nebraska, USA.</title>
        <authorList>
            <person name="Schachtman D."/>
        </authorList>
    </citation>
    <scope>NUCLEOTIDE SEQUENCE [LARGE SCALE GENOMIC DNA]</scope>
    <source>
        <strain evidence="1 2">1288</strain>
    </source>
</reference>
<evidence type="ECO:0000313" key="1">
    <source>
        <dbReference type="EMBL" id="MET3658505.1"/>
    </source>
</evidence>
<evidence type="ECO:0000313" key="2">
    <source>
        <dbReference type="Proteomes" id="UP001549104"/>
    </source>
</evidence>
<dbReference type="Proteomes" id="UP001549104">
    <property type="component" value="Unassembled WGS sequence"/>
</dbReference>
<gene>
    <name evidence="1" type="ORF">ABIC55_003622</name>
</gene>
<keyword evidence="2" id="KW-1185">Reference proteome</keyword>
<comment type="caution">
    <text evidence="1">The sequence shown here is derived from an EMBL/GenBank/DDBJ whole genome shotgun (WGS) entry which is preliminary data.</text>
</comment>
<dbReference type="EMBL" id="JBEPME010000005">
    <property type="protein sequence ID" value="MET3658505.1"/>
    <property type="molecule type" value="Genomic_DNA"/>
</dbReference>
<protein>
    <submittedName>
        <fullName evidence="1">Uncharacterized protein</fullName>
    </submittedName>
</protein>
<name>A0ABV2KBR8_SPOPS</name>